<evidence type="ECO:0000259" key="1">
    <source>
        <dbReference type="PROSITE" id="PS51186"/>
    </source>
</evidence>
<sequence length="165" mass="18799">MMVRRSAEEDFPRIMEIYAHARRFMAEHGNPNQWGPTNWPPEDLIHLDIADGSSYVCISDNRIVGTFFFTQGEDIEQTYRVIEGGEWKGGSAYGVVHRLAGDGSEKGIGKFCIDWAFARCGYLRMDTHGDNYVMQSLLKKCGFTFCGTIHVTEDNYPRLAYEKIV</sequence>
<keyword evidence="3" id="KW-1185">Reference proteome</keyword>
<feature type="domain" description="N-acetyltransferase" evidence="1">
    <location>
        <begin position="1"/>
        <end position="165"/>
    </location>
</feature>
<name>A0A3A9AQP4_9FIRM</name>
<dbReference type="OrthoDB" id="9796381at2"/>
<evidence type="ECO:0000313" key="3">
    <source>
        <dbReference type="Proteomes" id="UP000280696"/>
    </source>
</evidence>
<protein>
    <submittedName>
        <fullName evidence="2">N-acetyltransferase</fullName>
    </submittedName>
</protein>
<dbReference type="Gene3D" id="3.40.630.30">
    <property type="match status" value="1"/>
</dbReference>
<dbReference type="SUPFAM" id="SSF55729">
    <property type="entry name" value="Acyl-CoA N-acyltransferases (Nat)"/>
    <property type="match status" value="1"/>
</dbReference>
<accession>A0A3A9AQP4</accession>
<reference evidence="2 3" key="1">
    <citation type="submission" date="2018-09" db="EMBL/GenBank/DDBJ databases">
        <title>Murine metabolic-syndrome-specific gut microbial biobank.</title>
        <authorList>
            <person name="Liu C."/>
        </authorList>
    </citation>
    <scope>NUCLEOTIDE SEQUENCE [LARGE SCALE GENOMIC DNA]</scope>
    <source>
        <strain evidence="2 3">0.1xD8-82</strain>
    </source>
</reference>
<dbReference type="InterPro" id="IPR000182">
    <property type="entry name" value="GNAT_dom"/>
</dbReference>
<comment type="caution">
    <text evidence="2">The sequence shown here is derived from an EMBL/GenBank/DDBJ whole genome shotgun (WGS) entry which is preliminary data.</text>
</comment>
<dbReference type="Proteomes" id="UP000280696">
    <property type="component" value="Unassembled WGS sequence"/>
</dbReference>
<keyword evidence="2" id="KW-0808">Transferase</keyword>
<dbReference type="InterPro" id="IPR016181">
    <property type="entry name" value="Acyl_CoA_acyltransferase"/>
</dbReference>
<dbReference type="EMBL" id="RAYQ01000002">
    <property type="protein sequence ID" value="RKI93698.1"/>
    <property type="molecule type" value="Genomic_DNA"/>
</dbReference>
<organism evidence="2 3">
    <name type="scientific">Parablautia intestinalis</name>
    <dbReference type="NCBI Taxonomy" id="2320100"/>
    <lineage>
        <taxon>Bacteria</taxon>
        <taxon>Bacillati</taxon>
        <taxon>Bacillota</taxon>
        <taxon>Clostridia</taxon>
        <taxon>Lachnospirales</taxon>
        <taxon>Lachnospiraceae</taxon>
        <taxon>Parablautia</taxon>
    </lineage>
</organism>
<dbReference type="PROSITE" id="PS51186">
    <property type="entry name" value="GNAT"/>
    <property type="match status" value="1"/>
</dbReference>
<dbReference type="RefSeq" id="WP_120466681.1">
    <property type="nucleotide sequence ID" value="NZ_RAYQ01000002.1"/>
</dbReference>
<evidence type="ECO:0000313" key="2">
    <source>
        <dbReference type="EMBL" id="RKI93698.1"/>
    </source>
</evidence>
<gene>
    <name evidence="2" type="ORF">D7V94_03185</name>
</gene>
<proteinExistence type="predicted"/>
<dbReference type="AlphaFoldDB" id="A0A3A9AQP4"/>
<dbReference type="GO" id="GO:0016747">
    <property type="term" value="F:acyltransferase activity, transferring groups other than amino-acyl groups"/>
    <property type="evidence" value="ECO:0007669"/>
    <property type="project" value="InterPro"/>
</dbReference>